<accession>A0A8X6LUS2</accession>
<keyword evidence="2" id="KW-1185">Reference proteome</keyword>
<dbReference type="AlphaFoldDB" id="A0A8X6LUS2"/>
<dbReference type="Proteomes" id="UP000887116">
    <property type="component" value="Unassembled WGS sequence"/>
</dbReference>
<dbReference type="OrthoDB" id="8300192at2759"/>
<comment type="caution">
    <text evidence="1">The sequence shown here is derived from an EMBL/GenBank/DDBJ whole genome shotgun (WGS) entry which is preliminary data.</text>
</comment>
<reference evidence="1" key="1">
    <citation type="submission" date="2020-07" db="EMBL/GenBank/DDBJ databases">
        <title>Multicomponent nature underlies the extraordinary mechanical properties of spider dragline silk.</title>
        <authorList>
            <person name="Kono N."/>
            <person name="Nakamura H."/>
            <person name="Mori M."/>
            <person name="Yoshida Y."/>
            <person name="Ohtoshi R."/>
            <person name="Malay A.D."/>
            <person name="Moran D.A.P."/>
            <person name="Tomita M."/>
            <person name="Numata K."/>
            <person name="Arakawa K."/>
        </authorList>
    </citation>
    <scope>NUCLEOTIDE SEQUENCE</scope>
</reference>
<evidence type="ECO:0000313" key="1">
    <source>
        <dbReference type="EMBL" id="GFR23741.1"/>
    </source>
</evidence>
<dbReference type="EMBL" id="BMAO01038283">
    <property type="protein sequence ID" value="GFR23741.1"/>
    <property type="molecule type" value="Genomic_DNA"/>
</dbReference>
<protein>
    <submittedName>
        <fullName evidence="1">Uncharacterized protein</fullName>
    </submittedName>
</protein>
<sequence length="179" mass="20393">MKGTYLIGENLVRLSELTRQVTPRTNCGHAPPSTESRKSCQSVHRAHVRTGFPGQAARRVTFVRSRIAGGYRLRSELQRYLIFFEPLTFVLGQWKHSWQMPSQWVVFRRSKNFTSSVGIRMPRLLLSIIPSVSVDLFPRKPGTEGVFHRSVHYYPGGRACSEHSNFCKAITAFHPGTTF</sequence>
<gene>
    <name evidence="1" type="ORF">TNCT_604161</name>
</gene>
<evidence type="ECO:0000313" key="2">
    <source>
        <dbReference type="Proteomes" id="UP000887116"/>
    </source>
</evidence>
<proteinExistence type="predicted"/>
<organism evidence="1 2">
    <name type="scientific">Trichonephila clavata</name>
    <name type="common">Joro spider</name>
    <name type="synonym">Nephila clavata</name>
    <dbReference type="NCBI Taxonomy" id="2740835"/>
    <lineage>
        <taxon>Eukaryota</taxon>
        <taxon>Metazoa</taxon>
        <taxon>Ecdysozoa</taxon>
        <taxon>Arthropoda</taxon>
        <taxon>Chelicerata</taxon>
        <taxon>Arachnida</taxon>
        <taxon>Araneae</taxon>
        <taxon>Araneomorphae</taxon>
        <taxon>Entelegynae</taxon>
        <taxon>Araneoidea</taxon>
        <taxon>Nephilidae</taxon>
        <taxon>Trichonephila</taxon>
    </lineage>
</organism>
<name>A0A8X6LUS2_TRICU</name>